<comment type="subcellular location">
    <subcellularLocation>
        <location evidence="1">Secreted</location>
    </subcellularLocation>
</comment>
<keyword evidence="5" id="KW-0732">Signal</keyword>
<evidence type="ECO:0000313" key="6">
    <source>
        <dbReference type="EMBL" id="KAJ6633687.1"/>
    </source>
</evidence>
<accession>A0A9Q0RVN7</accession>
<keyword evidence="4" id="KW-0527">Neuropeptide</keyword>
<feature type="chain" id="PRO_5040235757" evidence="5">
    <location>
        <begin position="27"/>
        <end position="143"/>
    </location>
</feature>
<dbReference type="OrthoDB" id="6430009at2759"/>
<evidence type="ECO:0000256" key="2">
    <source>
        <dbReference type="ARBA" id="ARBA00022525"/>
    </source>
</evidence>
<dbReference type="EMBL" id="WJQU01001789">
    <property type="protein sequence ID" value="KAJ6633687.1"/>
    <property type="molecule type" value="Genomic_DNA"/>
</dbReference>
<keyword evidence="7" id="KW-1185">Reference proteome</keyword>
<dbReference type="Proteomes" id="UP001151699">
    <property type="component" value="Unassembled WGS sequence"/>
</dbReference>
<reference evidence="6" key="1">
    <citation type="submission" date="2022-07" db="EMBL/GenBank/DDBJ databases">
        <authorList>
            <person name="Trinca V."/>
            <person name="Uliana J.V.C."/>
            <person name="Torres T.T."/>
            <person name="Ward R.J."/>
            <person name="Monesi N."/>
        </authorList>
    </citation>
    <scope>NUCLEOTIDE SEQUENCE</scope>
    <source>
        <strain evidence="6">HSMRA1968</strain>
        <tissue evidence="6">Whole embryos</tissue>
    </source>
</reference>
<evidence type="ECO:0000256" key="5">
    <source>
        <dbReference type="SAM" id="SignalP"/>
    </source>
</evidence>
<organism evidence="6 7">
    <name type="scientific">Pseudolycoriella hygida</name>
    <dbReference type="NCBI Taxonomy" id="35572"/>
    <lineage>
        <taxon>Eukaryota</taxon>
        <taxon>Metazoa</taxon>
        <taxon>Ecdysozoa</taxon>
        <taxon>Arthropoda</taxon>
        <taxon>Hexapoda</taxon>
        <taxon>Insecta</taxon>
        <taxon>Pterygota</taxon>
        <taxon>Neoptera</taxon>
        <taxon>Endopterygota</taxon>
        <taxon>Diptera</taxon>
        <taxon>Nematocera</taxon>
        <taxon>Sciaroidea</taxon>
        <taxon>Sciaridae</taxon>
        <taxon>Pseudolycoriella</taxon>
    </lineage>
</organism>
<dbReference type="AlphaFoldDB" id="A0A9Q0RVN7"/>
<proteinExistence type="predicted"/>
<evidence type="ECO:0000313" key="7">
    <source>
        <dbReference type="Proteomes" id="UP001151699"/>
    </source>
</evidence>
<sequence>MLKCALHFEMFSSLAILFVLISITAAQTADETDYLKPKRAYSGVSGLTPFPRTGRSDPEIYSFENSYNMGDEYEDFPHEVKRFGLIPFPRVGRSDRYLTKEAINNLLKRGAQGGGNGMWFGPRLGRTQKRNSEMRDLVQGDHV</sequence>
<evidence type="ECO:0000256" key="3">
    <source>
        <dbReference type="ARBA" id="ARBA00022815"/>
    </source>
</evidence>
<comment type="caution">
    <text evidence="6">The sequence shown here is derived from an EMBL/GenBank/DDBJ whole genome shotgun (WGS) entry which is preliminary data.</text>
</comment>
<name>A0A9Q0RVN7_9DIPT</name>
<dbReference type="InterPro" id="IPR013231">
    <property type="entry name" value="Periviscerokinin"/>
</dbReference>
<dbReference type="Pfam" id="PF08259">
    <property type="entry name" value="Periviscerokin"/>
    <property type="match status" value="2"/>
</dbReference>
<dbReference type="GO" id="GO:0005576">
    <property type="term" value="C:extracellular region"/>
    <property type="evidence" value="ECO:0007669"/>
    <property type="project" value="UniProtKB-SubCell"/>
</dbReference>
<feature type="signal peptide" evidence="5">
    <location>
        <begin position="1"/>
        <end position="26"/>
    </location>
</feature>
<protein>
    <submittedName>
        <fullName evidence="6">Cardio acceleratory peptide 2b</fullName>
    </submittedName>
</protein>
<evidence type="ECO:0000256" key="4">
    <source>
        <dbReference type="ARBA" id="ARBA00023320"/>
    </source>
</evidence>
<dbReference type="GO" id="GO:0007218">
    <property type="term" value="P:neuropeptide signaling pathway"/>
    <property type="evidence" value="ECO:0007669"/>
    <property type="project" value="UniProtKB-KW"/>
</dbReference>
<evidence type="ECO:0000256" key="1">
    <source>
        <dbReference type="ARBA" id="ARBA00004613"/>
    </source>
</evidence>
<gene>
    <name evidence="6" type="primary">Capa</name>
    <name evidence="6" type="ORF">Bhyg_15671</name>
</gene>
<keyword evidence="3" id="KW-0027">Amidation</keyword>
<keyword evidence="2" id="KW-0964">Secreted</keyword>